<dbReference type="InParanoid" id="D6U696"/>
<dbReference type="AlphaFoldDB" id="D6U696"/>
<reference evidence="1 2" key="1">
    <citation type="journal article" date="2011" name="Stand. Genomic Sci.">
        <title>Non-contiguous finished genome sequence and contextual data of the filamentous soil bacterium Ktedonobacter racemifer type strain (SOSP1-21).</title>
        <authorList>
            <person name="Chang Y.J."/>
            <person name="Land M."/>
            <person name="Hauser L."/>
            <person name="Chertkov O."/>
            <person name="Del Rio T.G."/>
            <person name="Nolan M."/>
            <person name="Copeland A."/>
            <person name="Tice H."/>
            <person name="Cheng J.F."/>
            <person name="Lucas S."/>
            <person name="Han C."/>
            <person name="Goodwin L."/>
            <person name="Pitluck S."/>
            <person name="Ivanova N."/>
            <person name="Ovchinikova G."/>
            <person name="Pati A."/>
            <person name="Chen A."/>
            <person name="Palaniappan K."/>
            <person name="Mavromatis K."/>
            <person name="Liolios K."/>
            <person name="Brettin T."/>
            <person name="Fiebig A."/>
            <person name="Rohde M."/>
            <person name="Abt B."/>
            <person name="Goker M."/>
            <person name="Detter J.C."/>
            <person name="Woyke T."/>
            <person name="Bristow J."/>
            <person name="Eisen J.A."/>
            <person name="Markowitz V."/>
            <person name="Hugenholtz P."/>
            <person name="Kyrpides N.C."/>
            <person name="Klenk H.P."/>
            <person name="Lapidus A."/>
        </authorList>
    </citation>
    <scope>NUCLEOTIDE SEQUENCE [LARGE SCALE GENOMIC DNA]</scope>
    <source>
        <strain evidence="2">DSM 44963</strain>
    </source>
</reference>
<protein>
    <submittedName>
        <fullName evidence="1">Uncharacterized protein</fullName>
    </submittedName>
</protein>
<accession>D6U696</accession>
<gene>
    <name evidence="1" type="ORF">Krac_1116</name>
</gene>
<evidence type="ECO:0000313" key="1">
    <source>
        <dbReference type="EMBL" id="EFH80507.1"/>
    </source>
</evidence>
<dbReference type="EMBL" id="ADVG01000005">
    <property type="protein sequence ID" value="EFH80507.1"/>
    <property type="molecule type" value="Genomic_DNA"/>
</dbReference>
<name>D6U696_KTERA</name>
<proteinExistence type="predicted"/>
<keyword evidence="2" id="KW-1185">Reference proteome</keyword>
<sequence>MQRQPGKYQLAFHRSMTFHTIDGKTLFLSSAEIVPVELLKAIPATKAVPALYELALTLDGERKVLIVNKNSVELRKVRNQNVPCMAPLQRIVTTHNEEGHD</sequence>
<comment type="caution">
    <text evidence="1">The sequence shown here is derived from an EMBL/GenBank/DDBJ whole genome shotgun (WGS) entry which is preliminary data.</text>
</comment>
<organism evidence="1 2">
    <name type="scientific">Ktedonobacter racemifer DSM 44963</name>
    <dbReference type="NCBI Taxonomy" id="485913"/>
    <lineage>
        <taxon>Bacteria</taxon>
        <taxon>Bacillati</taxon>
        <taxon>Chloroflexota</taxon>
        <taxon>Ktedonobacteria</taxon>
        <taxon>Ktedonobacterales</taxon>
        <taxon>Ktedonobacteraceae</taxon>
        <taxon>Ktedonobacter</taxon>
    </lineage>
</organism>
<dbReference type="Proteomes" id="UP000004508">
    <property type="component" value="Unassembled WGS sequence"/>
</dbReference>
<dbReference type="STRING" id="485913.Krac_1116"/>
<evidence type="ECO:0000313" key="2">
    <source>
        <dbReference type="Proteomes" id="UP000004508"/>
    </source>
</evidence>